<keyword evidence="6 10" id="KW-0067">ATP-binding</keyword>
<comment type="similarity">
    <text evidence="2">Belongs to the ABC transporter superfamily.</text>
</comment>
<keyword evidence="3" id="KW-0813">Transport</keyword>
<dbReference type="GO" id="GO:0005524">
    <property type="term" value="F:ATP binding"/>
    <property type="evidence" value="ECO:0007669"/>
    <property type="project" value="UniProtKB-KW"/>
</dbReference>
<feature type="domain" description="ABC transporter" evidence="9">
    <location>
        <begin position="10"/>
        <end position="530"/>
    </location>
</feature>
<accession>A0A0K1W0R2</accession>
<dbReference type="InterPro" id="IPR050388">
    <property type="entry name" value="ABC_Ni/Peptide_Import"/>
</dbReference>
<keyword evidence="11" id="KW-1185">Reference proteome</keyword>
<dbReference type="PROSITE" id="PS00211">
    <property type="entry name" value="ABC_TRANSPORTER_1"/>
    <property type="match status" value="1"/>
</dbReference>
<evidence type="ECO:0000256" key="5">
    <source>
        <dbReference type="ARBA" id="ARBA00022741"/>
    </source>
</evidence>
<reference evidence="10 11" key="1">
    <citation type="journal article" date="2015" name="Genome Announc.">
        <title>Complete Genome Sequence of Spiroplasma litorale TN-1T (DSM 21781), a Bacterium Isolated from a Green-Eyed Horsefly (Tabanus nigrovittatus).</title>
        <authorList>
            <person name="Lo W.S."/>
            <person name="Lai Y.C."/>
            <person name="Lien Y.W."/>
            <person name="Wang T.H."/>
            <person name="Kuo C.H."/>
        </authorList>
    </citation>
    <scope>NUCLEOTIDE SEQUENCE [LARGE SCALE GENOMIC DNA]</scope>
    <source>
        <strain evidence="10 11">TN-1</strain>
    </source>
</reference>
<evidence type="ECO:0000313" key="11">
    <source>
        <dbReference type="Proteomes" id="UP000067476"/>
    </source>
</evidence>
<dbReference type="KEGG" id="sll:SLITO_v1c02540"/>
<dbReference type="NCBIfam" id="TIGR01727">
    <property type="entry name" value="oligo_HPY"/>
    <property type="match status" value="1"/>
</dbReference>
<dbReference type="AlphaFoldDB" id="A0A0K1W0R2"/>
<protein>
    <submittedName>
        <fullName evidence="10">Oligopeptide ABC transporter ATP-binding protein</fullName>
    </submittedName>
</protein>
<evidence type="ECO:0000256" key="8">
    <source>
        <dbReference type="SAM" id="Coils"/>
    </source>
</evidence>
<keyword evidence="5" id="KW-0547">Nucleotide-binding</keyword>
<keyword evidence="7" id="KW-0472">Membrane</keyword>
<dbReference type="InterPro" id="IPR003439">
    <property type="entry name" value="ABC_transporter-like_ATP-bd"/>
</dbReference>
<evidence type="ECO:0000256" key="7">
    <source>
        <dbReference type="ARBA" id="ARBA00023136"/>
    </source>
</evidence>
<dbReference type="CDD" id="cd03257">
    <property type="entry name" value="ABC_NikE_OppD_transporters"/>
    <property type="match status" value="1"/>
</dbReference>
<dbReference type="Pfam" id="PF08352">
    <property type="entry name" value="oligo_HPY"/>
    <property type="match status" value="1"/>
</dbReference>
<evidence type="ECO:0000256" key="4">
    <source>
        <dbReference type="ARBA" id="ARBA00022475"/>
    </source>
</evidence>
<dbReference type="InterPro" id="IPR027417">
    <property type="entry name" value="P-loop_NTPase"/>
</dbReference>
<sequence>MDKKERILSVRNMEVKFQVRGRFLTAIRNVDLDVYDQEILAIVGESGSGKSVVTKTFTGMIESNGWISNGSIVYRPRLDDEKSHFKKPVDVVNLQSPLISKEVIKSVIKIGKKNIGNCYKKISKLYDLMPTFSNKKAFEVEKKIIQLEKVFNSENNQNFKEVLKNKIEELKLELKTFEELESIKSNKKTDIINKLNNALTKANSSSENINQNLFTKKNKNTKISNNLENIKSLLNKVNNSSLIKNEINELYEEIIINEININKIKPLSILQKKDVSKIINIIKLYNENPDIGEENKNFLISYFTSNISLNRIQQEFRDICKEIVAGNNIDKDHFDNILFDWDKIKNVSIINKIKAIKEVRNLRGKTIATIFQDPMTSLNPLLSVGFQISEVLRKQQGLSKREAKKEAINLLEQVGIPDANKRYKDIPGKYSGGMRQRVVIAIALACKPKVLICDEPTTALDVTIQAQILELIKELQKLYKFTVIFITHDLGVVAKIADRVAVMYAGQIVEVGTVKDIFNNSAHPYTWALLSSLPQLGKKGEELFSIEGTPPSLFNVIKGDAFAPRNKYALEIDYIKEPPMFKISDTHFAKTWLLDKRSPKIEKPEVLKNLKSRIKEVEKVG</sequence>
<dbReference type="InterPro" id="IPR003593">
    <property type="entry name" value="AAA+_ATPase"/>
</dbReference>
<dbReference type="Pfam" id="PF00005">
    <property type="entry name" value="ABC_tran"/>
    <property type="match status" value="2"/>
</dbReference>
<dbReference type="Gene3D" id="3.40.50.300">
    <property type="entry name" value="P-loop containing nucleotide triphosphate hydrolases"/>
    <property type="match status" value="2"/>
</dbReference>
<dbReference type="Proteomes" id="UP000067476">
    <property type="component" value="Chromosome"/>
</dbReference>
<evidence type="ECO:0000256" key="6">
    <source>
        <dbReference type="ARBA" id="ARBA00022840"/>
    </source>
</evidence>
<dbReference type="PROSITE" id="PS50893">
    <property type="entry name" value="ABC_TRANSPORTER_2"/>
    <property type="match status" value="1"/>
</dbReference>
<dbReference type="GO" id="GO:0005886">
    <property type="term" value="C:plasma membrane"/>
    <property type="evidence" value="ECO:0007669"/>
    <property type="project" value="UniProtKB-SubCell"/>
</dbReference>
<dbReference type="InterPro" id="IPR013563">
    <property type="entry name" value="Oligopep_ABC_C"/>
</dbReference>
<name>A0A0K1W0R2_9MOLU</name>
<dbReference type="SUPFAM" id="SSF52540">
    <property type="entry name" value="P-loop containing nucleoside triphosphate hydrolases"/>
    <property type="match status" value="2"/>
</dbReference>
<keyword evidence="4" id="KW-1003">Cell membrane</keyword>
<dbReference type="PANTHER" id="PTHR43297">
    <property type="entry name" value="OLIGOPEPTIDE TRANSPORT ATP-BINDING PROTEIN APPD"/>
    <property type="match status" value="1"/>
</dbReference>
<evidence type="ECO:0000256" key="3">
    <source>
        <dbReference type="ARBA" id="ARBA00022448"/>
    </source>
</evidence>
<evidence type="ECO:0000256" key="1">
    <source>
        <dbReference type="ARBA" id="ARBA00004202"/>
    </source>
</evidence>
<dbReference type="PANTHER" id="PTHR43297:SF2">
    <property type="entry name" value="DIPEPTIDE TRANSPORT ATP-BINDING PROTEIN DPPD"/>
    <property type="match status" value="1"/>
</dbReference>
<dbReference type="InterPro" id="IPR017871">
    <property type="entry name" value="ABC_transporter-like_CS"/>
</dbReference>
<evidence type="ECO:0000313" key="10">
    <source>
        <dbReference type="EMBL" id="AKX33909.1"/>
    </source>
</evidence>
<keyword evidence="8" id="KW-0175">Coiled coil</keyword>
<evidence type="ECO:0000256" key="2">
    <source>
        <dbReference type="ARBA" id="ARBA00005417"/>
    </source>
</evidence>
<dbReference type="PATRIC" id="fig|216942.3.peg.256"/>
<dbReference type="EMBL" id="CP012357">
    <property type="protein sequence ID" value="AKX33909.1"/>
    <property type="molecule type" value="Genomic_DNA"/>
</dbReference>
<dbReference type="STRING" id="216942.SLITO_v1c02540"/>
<dbReference type="SMART" id="SM00382">
    <property type="entry name" value="AAA"/>
    <property type="match status" value="1"/>
</dbReference>
<dbReference type="GO" id="GO:0015833">
    <property type="term" value="P:peptide transport"/>
    <property type="evidence" value="ECO:0007669"/>
    <property type="project" value="InterPro"/>
</dbReference>
<proteinExistence type="inferred from homology"/>
<dbReference type="GO" id="GO:0016887">
    <property type="term" value="F:ATP hydrolysis activity"/>
    <property type="evidence" value="ECO:0007669"/>
    <property type="project" value="InterPro"/>
</dbReference>
<comment type="subcellular location">
    <subcellularLocation>
        <location evidence="1">Cell membrane</location>
        <topology evidence="1">Peripheral membrane protein</topology>
    </subcellularLocation>
</comment>
<evidence type="ECO:0000259" key="9">
    <source>
        <dbReference type="PROSITE" id="PS50893"/>
    </source>
</evidence>
<organism evidence="10 11">
    <name type="scientific">Spiroplasma litorale</name>
    <dbReference type="NCBI Taxonomy" id="216942"/>
    <lineage>
        <taxon>Bacteria</taxon>
        <taxon>Bacillati</taxon>
        <taxon>Mycoplasmatota</taxon>
        <taxon>Mollicutes</taxon>
        <taxon>Entomoplasmatales</taxon>
        <taxon>Spiroplasmataceae</taxon>
        <taxon>Spiroplasma</taxon>
    </lineage>
</organism>
<feature type="coiled-coil region" evidence="8">
    <location>
        <begin position="160"/>
        <end position="212"/>
    </location>
</feature>
<dbReference type="RefSeq" id="WP_075058007.1">
    <property type="nucleotide sequence ID" value="NZ_CP012357.1"/>
</dbReference>
<gene>
    <name evidence="10" type="primary">oppD</name>
    <name evidence="10" type="ORF">SLITO_v1c02540</name>
</gene>